<reference evidence="1" key="1">
    <citation type="journal article" date="2019" name="Sci. Rep.">
        <title>Draft genome of Tanacetum cinerariifolium, the natural source of mosquito coil.</title>
        <authorList>
            <person name="Yamashiro T."/>
            <person name="Shiraishi A."/>
            <person name="Satake H."/>
            <person name="Nakayama K."/>
        </authorList>
    </citation>
    <scope>NUCLEOTIDE SEQUENCE</scope>
</reference>
<evidence type="ECO:0000313" key="1">
    <source>
        <dbReference type="EMBL" id="GFD06694.1"/>
    </source>
</evidence>
<sequence length="96" mass="10883">MSTLNFAKVHNMIAFLLRPTESVGFEQIINFLNAHPIKYALTVNPTIYTSCVEQFWTTTKAKNINEEAQIHAKVDGKKVVISEASIRRELRFGDEG</sequence>
<dbReference type="EMBL" id="BKCJ011226648">
    <property type="protein sequence ID" value="GFD06694.1"/>
    <property type="molecule type" value="Genomic_DNA"/>
</dbReference>
<accession>A0A699TDC2</accession>
<organism evidence="1">
    <name type="scientific">Tanacetum cinerariifolium</name>
    <name type="common">Dalmatian daisy</name>
    <name type="synonym">Chrysanthemum cinerariifolium</name>
    <dbReference type="NCBI Taxonomy" id="118510"/>
    <lineage>
        <taxon>Eukaryota</taxon>
        <taxon>Viridiplantae</taxon>
        <taxon>Streptophyta</taxon>
        <taxon>Embryophyta</taxon>
        <taxon>Tracheophyta</taxon>
        <taxon>Spermatophyta</taxon>
        <taxon>Magnoliopsida</taxon>
        <taxon>eudicotyledons</taxon>
        <taxon>Gunneridae</taxon>
        <taxon>Pentapetalae</taxon>
        <taxon>asterids</taxon>
        <taxon>campanulids</taxon>
        <taxon>Asterales</taxon>
        <taxon>Asteraceae</taxon>
        <taxon>Asteroideae</taxon>
        <taxon>Anthemideae</taxon>
        <taxon>Anthemidinae</taxon>
        <taxon>Tanacetum</taxon>
    </lineage>
</organism>
<gene>
    <name evidence="1" type="ORF">Tci_878663</name>
</gene>
<evidence type="ECO:0008006" key="2">
    <source>
        <dbReference type="Google" id="ProtNLM"/>
    </source>
</evidence>
<dbReference type="AlphaFoldDB" id="A0A699TDC2"/>
<protein>
    <recommendedName>
        <fullName evidence="2">Xylulose kinase-1</fullName>
    </recommendedName>
</protein>
<comment type="caution">
    <text evidence="1">The sequence shown here is derived from an EMBL/GenBank/DDBJ whole genome shotgun (WGS) entry which is preliminary data.</text>
</comment>
<name>A0A699TDC2_TANCI</name>
<proteinExistence type="predicted"/>
<feature type="non-terminal residue" evidence="1">
    <location>
        <position position="96"/>
    </location>
</feature>